<evidence type="ECO:0000256" key="4">
    <source>
        <dbReference type="ARBA" id="ARBA00022989"/>
    </source>
</evidence>
<dbReference type="InterPro" id="IPR000620">
    <property type="entry name" value="EamA_dom"/>
</dbReference>
<dbReference type="InterPro" id="IPR050638">
    <property type="entry name" value="AA-Vitamin_Transporters"/>
</dbReference>
<evidence type="ECO:0000313" key="8">
    <source>
        <dbReference type="EMBL" id="HHS62636.1"/>
    </source>
</evidence>
<feature type="domain" description="EamA" evidence="7">
    <location>
        <begin position="6"/>
        <end position="132"/>
    </location>
</feature>
<comment type="similarity">
    <text evidence="2">Belongs to the EamA transporter family.</text>
</comment>
<dbReference type="SUPFAM" id="SSF103481">
    <property type="entry name" value="Multidrug resistance efflux transporter EmrE"/>
    <property type="match status" value="1"/>
</dbReference>
<evidence type="ECO:0000256" key="1">
    <source>
        <dbReference type="ARBA" id="ARBA00004141"/>
    </source>
</evidence>
<comment type="subcellular location">
    <subcellularLocation>
        <location evidence="1">Membrane</location>
        <topology evidence="1">Multi-pass membrane protein</topology>
    </subcellularLocation>
</comment>
<sequence length="134" mass="15058">MDYIKYAYIALLGWGFWAIGSKIISQHLNTVSTSFWISIWSIIFLLFYIILFRDSLQFNNHSLYAIPVGFVSLIAILAFYHALKTGPASVVIPLTNLYVLFPVVFGFIILKEPITVNRILGIAFAIVAGILLSK</sequence>
<feature type="transmembrane region" description="Helical" evidence="6">
    <location>
        <begin position="6"/>
        <end position="24"/>
    </location>
</feature>
<name>A0A7C6AEY4_UNCW3</name>
<organism evidence="8">
    <name type="scientific">candidate division WOR-3 bacterium</name>
    <dbReference type="NCBI Taxonomy" id="2052148"/>
    <lineage>
        <taxon>Bacteria</taxon>
        <taxon>Bacteria division WOR-3</taxon>
    </lineage>
</organism>
<evidence type="ECO:0000256" key="3">
    <source>
        <dbReference type="ARBA" id="ARBA00022692"/>
    </source>
</evidence>
<dbReference type="PANTHER" id="PTHR32322:SF2">
    <property type="entry name" value="EAMA DOMAIN-CONTAINING PROTEIN"/>
    <property type="match status" value="1"/>
</dbReference>
<proteinExistence type="inferred from homology"/>
<evidence type="ECO:0000256" key="5">
    <source>
        <dbReference type="ARBA" id="ARBA00023136"/>
    </source>
</evidence>
<feature type="transmembrane region" description="Helical" evidence="6">
    <location>
        <begin position="116"/>
        <end position="133"/>
    </location>
</feature>
<feature type="transmembrane region" description="Helical" evidence="6">
    <location>
        <begin position="63"/>
        <end position="83"/>
    </location>
</feature>
<evidence type="ECO:0000256" key="2">
    <source>
        <dbReference type="ARBA" id="ARBA00007362"/>
    </source>
</evidence>
<feature type="transmembrane region" description="Helical" evidence="6">
    <location>
        <begin position="90"/>
        <end position="110"/>
    </location>
</feature>
<comment type="caution">
    <text evidence="8">The sequence shown here is derived from an EMBL/GenBank/DDBJ whole genome shotgun (WGS) entry which is preliminary data.</text>
</comment>
<protein>
    <recommendedName>
        <fullName evidence="7">EamA domain-containing protein</fullName>
    </recommendedName>
</protein>
<gene>
    <name evidence="8" type="ORF">ENV70_03330</name>
</gene>
<dbReference type="Pfam" id="PF00892">
    <property type="entry name" value="EamA"/>
    <property type="match status" value="1"/>
</dbReference>
<feature type="transmembrane region" description="Helical" evidence="6">
    <location>
        <begin position="31"/>
        <end position="51"/>
    </location>
</feature>
<dbReference type="EMBL" id="DTHJ01000068">
    <property type="protein sequence ID" value="HHS62636.1"/>
    <property type="molecule type" value="Genomic_DNA"/>
</dbReference>
<dbReference type="InterPro" id="IPR037185">
    <property type="entry name" value="EmrE-like"/>
</dbReference>
<keyword evidence="3 6" id="KW-0812">Transmembrane</keyword>
<accession>A0A7C6AEY4</accession>
<dbReference type="PANTHER" id="PTHR32322">
    <property type="entry name" value="INNER MEMBRANE TRANSPORTER"/>
    <property type="match status" value="1"/>
</dbReference>
<evidence type="ECO:0000259" key="7">
    <source>
        <dbReference type="Pfam" id="PF00892"/>
    </source>
</evidence>
<dbReference type="AlphaFoldDB" id="A0A7C6AEY4"/>
<dbReference type="Gene3D" id="1.10.3730.20">
    <property type="match status" value="1"/>
</dbReference>
<keyword evidence="5 6" id="KW-0472">Membrane</keyword>
<keyword evidence="4 6" id="KW-1133">Transmembrane helix</keyword>
<evidence type="ECO:0000256" key="6">
    <source>
        <dbReference type="SAM" id="Phobius"/>
    </source>
</evidence>
<reference evidence="8" key="1">
    <citation type="journal article" date="2020" name="mSystems">
        <title>Genome- and Community-Level Interaction Insights into Carbon Utilization and Element Cycling Functions of Hydrothermarchaeota in Hydrothermal Sediment.</title>
        <authorList>
            <person name="Zhou Z."/>
            <person name="Liu Y."/>
            <person name="Xu W."/>
            <person name="Pan J."/>
            <person name="Luo Z.H."/>
            <person name="Li M."/>
        </authorList>
    </citation>
    <scope>NUCLEOTIDE SEQUENCE [LARGE SCALE GENOMIC DNA]</scope>
    <source>
        <strain evidence="8">SpSt-783</strain>
    </source>
</reference>
<dbReference type="GO" id="GO:0016020">
    <property type="term" value="C:membrane"/>
    <property type="evidence" value="ECO:0007669"/>
    <property type="project" value="UniProtKB-SubCell"/>
</dbReference>